<dbReference type="AlphaFoldDB" id="A0A6M3KWQ3"/>
<protein>
    <submittedName>
        <fullName evidence="3">Uncharacterized protein</fullName>
    </submittedName>
</protein>
<reference evidence="3" key="1">
    <citation type="submission" date="2020-03" db="EMBL/GenBank/DDBJ databases">
        <title>The deep terrestrial virosphere.</title>
        <authorList>
            <person name="Holmfeldt K."/>
            <person name="Nilsson E."/>
            <person name="Simone D."/>
            <person name="Lopez-Fernandez M."/>
            <person name="Wu X."/>
            <person name="de Brujin I."/>
            <person name="Lundin D."/>
            <person name="Andersson A."/>
            <person name="Bertilsson S."/>
            <person name="Dopson M."/>
        </authorList>
    </citation>
    <scope>NUCLEOTIDE SEQUENCE</scope>
    <source>
        <strain evidence="2">MM415A00606</strain>
        <strain evidence="3">MM415B03160</strain>
    </source>
</reference>
<keyword evidence="1" id="KW-0175">Coiled coil</keyword>
<name>A0A6M3KWQ3_9ZZZZ</name>
<evidence type="ECO:0000256" key="1">
    <source>
        <dbReference type="SAM" id="Coils"/>
    </source>
</evidence>
<evidence type="ECO:0000313" key="2">
    <source>
        <dbReference type="EMBL" id="QJA81039.1"/>
    </source>
</evidence>
<feature type="coiled-coil region" evidence="1">
    <location>
        <begin position="64"/>
        <end position="98"/>
    </location>
</feature>
<accession>A0A6M3KWQ3</accession>
<proteinExistence type="predicted"/>
<evidence type="ECO:0000313" key="3">
    <source>
        <dbReference type="EMBL" id="QJA86603.1"/>
    </source>
</evidence>
<dbReference type="EMBL" id="MT142444">
    <property type="protein sequence ID" value="QJA81039.1"/>
    <property type="molecule type" value="Genomic_DNA"/>
</dbReference>
<sequence>MPTKSHAELEKFHYQAVRDNPMYVLDGMASVIREELAMQMPSLLIKEEEVQLTVPSEHKLYNELQQTKGLLLHLQRKLNELTAKRKRADRSNVNLKEIYK</sequence>
<gene>
    <name evidence="2" type="ORF">MM415A00606_0040</name>
    <name evidence="3" type="ORF">MM415B03160_0008</name>
</gene>
<organism evidence="3">
    <name type="scientific">viral metagenome</name>
    <dbReference type="NCBI Taxonomy" id="1070528"/>
    <lineage>
        <taxon>unclassified sequences</taxon>
        <taxon>metagenomes</taxon>
        <taxon>organismal metagenomes</taxon>
    </lineage>
</organism>
<dbReference type="EMBL" id="MT142646">
    <property type="protein sequence ID" value="QJA86603.1"/>
    <property type="molecule type" value="Genomic_DNA"/>
</dbReference>